<feature type="domain" description="IclR-ED" evidence="5">
    <location>
        <begin position="72"/>
        <end position="249"/>
    </location>
</feature>
<proteinExistence type="predicted"/>
<protein>
    <submittedName>
        <fullName evidence="6">Transcriptional regulator</fullName>
    </submittedName>
</protein>
<dbReference type="InterPro" id="IPR036390">
    <property type="entry name" value="WH_DNA-bd_sf"/>
</dbReference>
<dbReference type="Gene3D" id="1.10.10.10">
    <property type="entry name" value="Winged helix-like DNA-binding domain superfamily/Winged helix DNA-binding domain"/>
    <property type="match status" value="1"/>
</dbReference>
<evidence type="ECO:0000259" key="5">
    <source>
        <dbReference type="PROSITE" id="PS51078"/>
    </source>
</evidence>
<evidence type="ECO:0000313" key="6">
    <source>
        <dbReference type="EMBL" id="CAB9494519.1"/>
    </source>
</evidence>
<reference evidence="6 7" key="1">
    <citation type="submission" date="2020-06" db="EMBL/GenBank/DDBJ databases">
        <authorList>
            <person name="Duchaud E."/>
        </authorList>
    </citation>
    <scope>NUCLEOTIDE SEQUENCE [LARGE SCALE GENOMIC DNA]</scope>
    <source>
        <strain evidence="6">Alteromonas fortis</strain>
    </source>
</reference>
<keyword evidence="3" id="KW-0804">Transcription</keyword>
<evidence type="ECO:0000313" key="7">
    <source>
        <dbReference type="Proteomes" id="UP000509458"/>
    </source>
</evidence>
<dbReference type="InterPro" id="IPR036388">
    <property type="entry name" value="WH-like_DNA-bd_sf"/>
</dbReference>
<organism evidence="6 7">
    <name type="scientific">Alteromonas macleodii</name>
    <name type="common">Pseudoalteromonas macleodii</name>
    <dbReference type="NCBI Taxonomy" id="28108"/>
    <lineage>
        <taxon>Bacteria</taxon>
        <taxon>Pseudomonadati</taxon>
        <taxon>Pseudomonadota</taxon>
        <taxon>Gammaproteobacteria</taxon>
        <taxon>Alteromonadales</taxon>
        <taxon>Alteromonadaceae</taxon>
        <taxon>Alteromonas/Salinimonas group</taxon>
        <taxon>Alteromonas</taxon>
    </lineage>
</organism>
<dbReference type="GO" id="GO:0003700">
    <property type="term" value="F:DNA-binding transcription factor activity"/>
    <property type="evidence" value="ECO:0007669"/>
    <property type="project" value="TreeGrafter"/>
</dbReference>
<keyword evidence="2" id="KW-0238">DNA-binding</keyword>
<dbReference type="SUPFAM" id="SSF55781">
    <property type="entry name" value="GAF domain-like"/>
    <property type="match status" value="1"/>
</dbReference>
<dbReference type="PANTHER" id="PTHR30136">
    <property type="entry name" value="HELIX-TURN-HELIX TRANSCRIPTIONAL REGULATOR, ICLR FAMILY"/>
    <property type="match status" value="1"/>
</dbReference>
<sequence>MKTKPGAQINQSILDGISVLQALAGSDMPVGGKDLSEKLNMDSTRVNRLLKTLASIGMTQQTKGRKYIPGPGIHVLSAQSLYASGLLRSAMPTLEQLGKFDLTVAMGVLWFDTVSFIYHAKPGMRATEGIGRIGVRSATTSGIGMVMLANSPREAVIDAYQNKVIEGFPDGLESLLSELEEIKQRGYALFQSHELQAENDKAYYSLAMTIGSPANSAIALQGKIKPVDVDDLVCVLKDARTKIESELGKMPVP</sequence>
<dbReference type="InterPro" id="IPR029016">
    <property type="entry name" value="GAF-like_dom_sf"/>
</dbReference>
<dbReference type="SUPFAM" id="SSF46785">
    <property type="entry name" value="Winged helix' DNA-binding domain"/>
    <property type="match status" value="1"/>
</dbReference>
<feature type="domain" description="HTH iclR-type" evidence="4">
    <location>
        <begin position="10"/>
        <end position="71"/>
    </location>
</feature>
<dbReference type="Pfam" id="PF09339">
    <property type="entry name" value="HTH_IclR"/>
    <property type="match status" value="1"/>
</dbReference>
<dbReference type="PROSITE" id="PS51077">
    <property type="entry name" value="HTH_ICLR"/>
    <property type="match status" value="1"/>
</dbReference>
<dbReference type="PROSITE" id="PS51078">
    <property type="entry name" value="ICLR_ED"/>
    <property type="match status" value="1"/>
</dbReference>
<accession>A0A6T9Y182</accession>
<dbReference type="Pfam" id="PF01614">
    <property type="entry name" value="IclR_C"/>
    <property type="match status" value="1"/>
</dbReference>
<dbReference type="InterPro" id="IPR014757">
    <property type="entry name" value="Tscrpt_reg_IclR_C"/>
</dbReference>
<dbReference type="GO" id="GO:0003677">
    <property type="term" value="F:DNA binding"/>
    <property type="evidence" value="ECO:0007669"/>
    <property type="project" value="UniProtKB-KW"/>
</dbReference>
<dbReference type="GO" id="GO:0045892">
    <property type="term" value="P:negative regulation of DNA-templated transcription"/>
    <property type="evidence" value="ECO:0007669"/>
    <property type="project" value="TreeGrafter"/>
</dbReference>
<dbReference type="AlphaFoldDB" id="A0A6T9Y182"/>
<name>A0A6T9Y182_ALTMA</name>
<evidence type="ECO:0000256" key="2">
    <source>
        <dbReference type="ARBA" id="ARBA00023125"/>
    </source>
</evidence>
<keyword evidence="1" id="KW-0805">Transcription regulation</keyword>
<dbReference type="InterPro" id="IPR005471">
    <property type="entry name" value="Tscrpt_reg_IclR_N"/>
</dbReference>
<evidence type="ECO:0000256" key="1">
    <source>
        <dbReference type="ARBA" id="ARBA00023015"/>
    </source>
</evidence>
<dbReference type="InterPro" id="IPR050707">
    <property type="entry name" value="HTH_MetabolicPath_Reg"/>
</dbReference>
<dbReference type="EMBL" id="LR812090">
    <property type="protein sequence ID" value="CAB9494519.1"/>
    <property type="molecule type" value="Genomic_DNA"/>
</dbReference>
<gene>
    <name evidence="6" type="ORF">ALFOR1_31510</name>
</gene>
<dbReference type="PANTHER" id="PTHR30136:SF34">
    <property type="entry name" value="TRANSCRIPTIONAL REGULATOR"/>
    <property type="match status" value="1"/>
</dbReference>
<evidence type="ECO:0000256" key="3">
    <source>
        <dbReference type="ARBA" id="ARBA00023163"/>
    </source>
</evidence>
<dbReference type="RefSeq" id="WP_131136592.1">
    <property type="nucleotide sequence ID" value="NZ_LR812090.1"/>
</dbReference>
<dbReference type="Proteomes" id="UP000509458">
    <property type="component" value="Chromosome"/>
</dbReference>
<dbReference type="Gene3D" id="3.30.450.40">
    <property type="match status" value="1"/>
</dbReference>
<evidence type="ECO:0000259" key="4">
    <source>
        <dbReference type="PROSITE" id="PS51077"/>
    </source>
</evidence>